<dbReference type="EMBL" id="OX459120">
    <property type="protein sequence ID" value="CAI9098553.1"/>
    <property type="molecule type" value="Genomic_DNA"/>
</dbReference>
<dbReference type="FunFam" id="2.40.150.20:FF:000006">
    <property type="entry name" value="50S ribosomal protein HLP, mitochondrial-like"/>
    <property type="match status" value="1"/>
</dbReference>
<dbReference type="InterPro" id="IPR001810">
    <property type="entry name" value="F-box_dom"/>
</dbReference>
<dbReference type="HAMAP" id="MF_01367">
    <property type="entry name" value="Ribosomal_uL14"/>
    <property type="match status" value="1"/>
</dbReference>
<evidence type="ECO:0000256" key="2">
    <source>
        <dbReference type="ARBA" id="ARBA00022730"/>
    </source>
</evidence>
<dbReference type="Pfam" id="PF00238">
    <property type="entry name" value="Ribosomal_L14"/>
    <property type="match status" value="1"/>
</dbReference>
<keyword evidence="5 6" id="KW-0687">Ribonucleoprotein</keyword>
<keyword evidence="3" id="KW-0694">RNA-binding</keyword>
<dbReference type="PROSITE" id="PS00049">
    <property type="entry name" value="RIBOSOMAL_L14"/>
    <property type="match status" value="1"/>
</dbReference>
<dbReference type="GO" id="GO:0070180">
    <property type="term" value="F:large ribosomal subunit rRNA binding"/>
    <property type="evidence" value="ECO:0007669"/>
    <property type="project" value="TreeGrafter"/>
</dbReference>
<evidence type="ECO:0000256" key="5">
    <source>
        <dbReference type="ARBA" id="ARBA00023274"/>
    </source>
</evidence>
<gene>
    <name evidence="8" type="ORF">OLC1_LOCUS8733</name>
</gene>
<dbReference type="SUPFAM" id="SSF50193">
    <property type="entry name" value="Ribosomal protein L14"/>
    <property type="match status" value="1"/>
</dbReference>
<dbReference type="Gene3D" id="2.40.150.20">
    <property type="entry name" value="Ribosomal protein L14"/>
    <property type="match status" value="1"/>
</dbReference>
<dbReference type="NCBIfam" id="TIGR01067">
    <property type="entry name" value="rplN_bact"/>
    <property type="match status" value="1"/>
</dbReference>
<dbReference type="InterPro" id="IPR019972">
    <property type="entry name" value="Ribosomal_uL14_CS"/>
</dbReference>
<evidence type="ECO:0000256" key="4">
    <source>
        <dbReference type="ARBA" id="ARBA00022980"/>
    </source>
</evidence>
<feature type="domain" description="F-box" evidence="7">
    <location>
        <begin position="14"/>
        <end position="50"/>
    </location>
</feature>
<reference evidence="8" key="1">
    <citation type="submission" date="2023-03" db="EMBL/GenBank/DDBJ databases">
        <authorList>
            <person name="Julca I."/>
        </authorList>
    </citation>
    <scope>NUCLEOTIDE SEQUENCE</scope>
</reference>
<dbReference type="Gene3D" id="1.20.1280.50">
    <property type="match status" value="1"/>
</dbReference>
<dbReference type="InterPro" id="IPR036853">
    <property type="entry name" value="Ribosomal_uL14_sf"/>
</dbReference>
<protein>
    <submittedName>
        <fullName evidence="8">OLC1v1035222C1</fullName>
    </submittedName>
</protein>
<keyword evidence="4 6" id="KW-0689">Ribosomal protein</keyword>
<organism evidence="8 9">
    <name type="scientific">Oldenlandia corymbosa var. corymbosa</name>
    <dbReference type="NCBI Taxonomy" id="529605"/>
    <lineage>
        <taxon>Eukaryota</taxon>
        <taxon>Viridiplantae</taxon>
        <taxon>Streptophyta</taxon>
        <taxon>Embryophyta</taxon>
        <taxon>Tracheophyta</taxon>
        <taxon>Spermatophyta</taxon>
        <taxon>Magnoliopsida</taxon>
        <taxon>eudicotyledons</taxon>
        <taxon>Gunneridae</taxon>
        <taxon>Pentapetalae</taxon>
        <taxon>asterids</taxon>
        <taxon>lamiids</taxon>
        <taxon>Gentianales</taxon>
        <taxon>Rubiaceae</taxon>
        <taxon>Rubioideae</taxon>
        <taxon>Spermacoceae</taxon>
        <taxon>Hedyotis-Oldenlandia complex</taxon>
        <taxon>Oldenlandia</taxon>
    </lineage>
</organism>
<dbReference type="InterPro" id="IPR005745">
    <property type="entry name" value="Ribosomal_uL14_bac-type"/>
</dbReference>
<dbReference type="PANTHER" id="PTHR11761">
    <property type="entry name" value="50S/60S RIBOSOMAL PROTEIN L14/L23"/>
    <property type="match status" value="1"/>
</dbReference>
<dbReference type="Proteomes" id="UP001161247">
    <property type="component" value="Chromosome 3"/>
</dbReference>
<evidence type="ECO:0000259" key="7">
    <source>
        <dbReference type="PROSITE" id="PS50181"/>
    </source>
</evidence>
<keyword evidence="2" id="KW-0699">rRNA-binding</keyword>
<dbReference type="PANTHER" id="PTHR11761:SF3">
    <property type="entry name" value="LARGE RIBOSOMAL SUBUNIT PROTEIN UL14M"/>
    <property type="match status" value="1"/>
</dbReference>
<dbReference type="SUPFAM" id="SSF52058">
    <property type="entry name" value="L domain-like"/>
    <property type="match status" value="1"/>
</dbReference>
<dbReference type="CDD" id="cd00337">
    <property type="entry name" value="Ribosomal_uL14"/>
    <property type="match status" value="1"/>
</dbReference>
<dbReference type="SMART" id="SM01374">
    <property type="entry name" value="Ribosomal_L14"/>
    <property type="match status" value="1"/>
</dbReference>
<dbReference type="InterPro" id="IPR000218">
    <property type="entry name" value="Ribosomal_uL14"/>
</dbReference>
<dbReference type="InterPro" id="IPR053781">
    <property type="entry name" value="F-box_AtFBL13-like"/>
</dbReference>
<evidence type="ECO:0000313" key="8">
    <source>
        <dbReference type="EMBL" id="CAI9098553.1"/>
    </source>
</evidence>
<dbReference type="InterPro" id="IPR036047">
    <property type="entry name" value="F-box-like_dom_sf"/>
</dbReference>
<comment type="similarity">
    <text evidence="1 6">Belongs to the universal ribosomal protein uL14 family.</text>
</comment>
<dbReference type="GO" id="GO:0006412">
    <property type="term" value="P:translation"/>
    <property type="evidence" value="ECO:0007669"/>
    <property type="project" value="InterPro"/>
</dbReference>
<dbReference type="PROSITE" id="PS50181">
    <property type="entry name" value="FBOX"/>
    <property type="match status" value="1"/>
</dbReference>
<dbReference type="CDD" id="cd22160">
    <property type="entry name" value="F-box_AtFBL13-like"/>
    <property type="match status" value="1"/>
</dbReference>
<evidence type="ECO:0000256" key="6">
    <source>
        <dbReference type="RuleBase" id="RU003949"/>
    </source>
</evidence>
<proteinExistence type="inferred from homology"/>
<keyword evidence="9" id="KW-1185">Reference proteome</keyword>
<sequence>MEKLEMNPHKHEEEDRLSALPDSILVHILSLMPTKDAARTSILSTKWKHLFFDVPKIEIRAPEIQPEKSQENIISFLNRRLLSGSASSIDEFRLVHYWKEESRATEPWLTALLVGNVKILEISGFNSPHYSCSTRLPSGFFHSKTLEFLQLHGSFRVKVPEFVCLHHLKALYLSHVHFDLGCSPYEFKFAEGYPLLEVLVLEEIIFMLNCGCNDEFSDDDDDGGYVFVTISLPTLKGLTVIMDEPIYHIDIDAPSLRSIDFSFKSNCCLIPEIIFLNCGSLVSANFFVQMMKLRRYYLEEYRWLLPRLSRIDKIKELHLGCGFFYAYMGCDDSLPTNPNLLLSAVQEFMSTVYHFSDTSFFWERDLVILPPQIETHCLNRNLRQIKLLDFGGEWIEEDFVIIRYFLENAPEPCQGHDTDGKMDNVDSTGKMDVSDSSFLFAPSKLSKFSVATVSRCLEGKKSDSESVNKEPYNVKIQFADFGTSNNTLAAEFSDVQAEYLLLMNHRDSQLRPSEFRAGRSLFGVASQNPSGLIGALCDTSSAYFGFQQLRTFIQMRTNLKVVDNSGAKRVMCIQALKGKRGARLGDMIVASVKEAQPGGKVKKGQVVYGVVVRAAMQRGRCDGSEVKFDDNAVVLVNKQGEPIGTRVFGPVPHELRKKKHVKILSLAEHIA</sequence>
<dbReference type="AlphaFoldDB" id="A0AAV1CTS6"/>
<dbReference type="Pfam" id="PF00646">
    <property type="entry name" value="F-box"/>
    <property type="match status" value="1"/>
</dbReference>
<evidence type="ECO:0000313" key="9">
    <source>
        <dbReference type="Proteomes" id="UP001161247"/>
    </source>
</evidence>
<evidence type="ECO:0000256" key="3">
    <source>
        <dbReference type="ARBA" id="ARBA00022884"/>
    </source>
</evidence>
<evidence type="ECO:0000256" key="1">
    <source>
        <dbReference type="ARBA" id="ARBA00010745"/>
    </source>
</evidence>
<dbReference type="GO" id="GO:0005762">
    <property type="term" value="C:mitochondrial large ribosomal subunit"/>
    <property type="evidence" value="ECO:0007669"/>
    <property type="project" value="TreeGrafter"/>
</dbReference>
<dbReference type="GO" id="GO:0003735">
    <property type="term" value="F:structural constituent of ribosome"/>
    <property type="evidence" value="ECO:0007669"/>
    <property type="project" value="InterPro"/>
</dbReference>
<dbReference type="SUPFAM" id="SSF81383">
    <property type="entry name" value="F-box domain"/>
    <property type="match status" value="1"/>
</dbReference>
<name>A0AAV1CTS6_OLDCO</name>
<accession>A0AAV1CTS6</accession>